<name>A0A085ZLV0_9FLAO</name>
<keyword evidence="1" id="KW-0472">Membrane</keyword>
<gene>
    <name evidence="2" type="ORF">IW19_07670</name>
</gene>
<protein>
    <submittedName>
        <fullName evidence="2">Uncharacterized protein</fullName>
    </submittedName>
</protein>
<dbReference type="AlphaFoldDB" id="A0A085ZLV0"/>
<dbReference type="RefSeq" id="WP_035682804.1">
    <property type="nucleotide sequence ID" value="NZ_JPRL01000001.1"/>
</dbReference>
<proteinExistence type="predicted"/>
<comment type="caution">
    <text evidence="2">The sequence shown here is derived from an EMBL/GenBank/DDBJ whole genome shotgun (WGS) entry which is preliminary data.</text>
</comment>
<dbReference type="Proteomes" id="UP000028715">
    <property type="component" value="Unassembled WGS sequence"/>
</dbReference>
<dbReference type="EMBL" id="JPRL01000001">
    <property type="protein sequence ID" value="KFF05414.1"/>
    <property type="molecule type" value="Genomic_DNA"/>
</dbReference>
<sequence length="283" mass="33139">MKEYIDAIDWSETWEFLKEYILPNMGWFIFWILLFIVIGLILSIVLNVYLYRKNIFTRDRKYYNWFAKLWIPYIVVVFIYFSGMFGLFYSGHFVLERENKNITSSLYAKTIGPKFSSEQNKKEFLTSLQEVSNVSQEASKSIAQSLVAKIKNNNSGMAVVDNFKNSSCSYLYEKYESEIYSASIYGLIKAVDKKAGVASIKKVDYSDFKLLLTKLDKVEPQKIEQSIQAEISLKIKTILDYFYKGIMKHEALFLLLFLSFPFIEYLIYLKFIKIKNNPESVPV</sequence>
<feature type="transmembrane region" description="Helical" evidence="1">
    <location>
        <begin position="251"/>
        <end position="269"/>
    </location>
</feature>
<feature type="transmembrane region" description="Helical" evidence="1">
    <location>
        <begin position="28"/>
        <end position="50"/>
    </location>
</feature>
<reference evidence="2 3" key="1">
    <citation type="submission" date="2014-07" db="EMBL/GenBank/DDBJ databases">
        <title>Genome of Flavobacterium reichenbachii LMG 25512.</title>
        <authorList>
            <person name="Stropko S.J."/>
            <person name="Pipes S.E."/>
            <person name="Newman J.D."/>
        </authorList>
    </citation>
    <scope>NUCLEOTIDE SEQUENCE [LARGE SCALE GENOMIC DNA]</scope>
    <source>
        <strain evidence="2 3">LMG 25512</strain>
    </source>
</reference>
<accession>A0A085ZLV0</accession>
<keyword evidence="3" id="KW-1185">Reference proteome</keyword>
<evidence type="ECO:0000256" key="1">
    <source>
        <dbReference type="SAM" id="Phobius"/>
    </source>
</evidence>
<feature type="transmembrane region" description="Helical" evidence="1">
    <location>
        <begin position="70"/>
        <end position="89"/>
    </location>
</feature>
<keyword evidence="1" id="KW-1133">Transmembrane helix</keyword>
<organism evidence="2 3">
    <name type="scientific">Flavobacterium reichenbachii</name>
    <dbReference type="NCBI Taxonomy" id="362418"/>
    <lineage>
        <taxon>Bacteria</taxon>
        <taxon>Pseudomonadati</taxon>
        <taxon>Bacteroidota</taxon>
        <taxon>Flavobacteriia</taxon>
        <taxon>Flavobacteriales</taxon>
        <taxon>Flavobacteriaceae</taxon>
        <taxon>Flavobacterium</taxon>
    </lineage>
</organism>
<keyword evidence="1" id="KW-0812">Transmembrane</keyword>
<evidence type="ECO:0000313" key="2">
    <source>
        <dbReference type="EMBL" id="KFF05414.1"/>
    </source>
</evidence>
<evidence type="ECO:0000313" key="3">
    <source>
        <dbReference type="Proteomes" id="UP000028715"/>
    </source>
</evidence>
<dbReference type="eggNOG" id="ENOG5033Z98">
    <property type="taxonomic scope" value="Bacteria"/>
</dbReference>
<dbReference type="OrthoDB" id="750324at2"/>